<comment type="similarity">
    <text evidence="4 15">Belongs to the PEP-utilizing enzyme family.</text>
</comment>
<dbReference type="FunFam" id="3.30.470.20:FF:000017">
    <property type="entry name" value="Phosphoenolpyruvate synthase"/>
    <property type="match status" value="1"/>
</dbReference>
<dbReference type="SUPFAM" id="SSF56059">
    <property type="entry name" value="Glutathione synthetase ATP-binding domain-like"/>
    <property type="match status" value="1"/>
</dbReference>
<evidence type="ECO:0000256" key="11">
    <source>
        <dbReference type="ARBA" id="ARBA00022840"/>
    </source>
</evidence>
<dbReference type="Gene3D" id="3.30.470.20">
    <property type="entry name" value="ATP-grasp fold, B domain"/>
    <property type="match status" value="1"/>
</dbReference>
<evidence type="ECO:0000313" key="20">
    <source>
        <dbReference type="Proteomes" id="UP000198724"/>
    </source>
</evidence>
<dbReference type="InterPro" id="IPR006319">
    <property type="entry name" value="PEP_synth"/>
</dbReference>
<evidence type="ECO:0000313" key="19">
    <source>
        <dbReference type="EMBL" id="SFH14819.1"/>
    </source>
</evidence>
<feature type="domain" description="Pyruvate phosphate dikinase AMP/ATP-binding" evidence="17">
    <location>
        <begin position="17"/>
        <end position="356"/>
    </location>
</feature>
<evidence type="ECO:0000259" key="16">
    <source>
        <dbReference type="Pfam" id="PF00391"/>
    </source>
</evidence>
<comment type="catalytic activity">
    <reaction evidence="14 15">
        <text>pyruvate + ATP + H2O = phosphoenolpyruvate + AMP + phosphate + 2 H(+)</text>
        <dbReference type="Rhea" id="RHEA:11364"/>
        <dbReference type="ChEBI" id="CHEBI:15361"/>
        <dbReference type="ChEBI" id="CHEBI:15377"/>
        <dbReference type="ChEBI" id="CHEBI:15378"/>
        <dbReference type="ChEBI" id="CHEBI:30616"/>
        <dbReference type="ChEBI" id="CHEBI:43474"/>
        <dbReference type="ChEBI" id="CHEBI:58702"/>
        <dbReference type="ChEBI" id="CHEBI:456215"/>
        <dbReference type="EC" id="2.7.9.2"/>
    </reaction>
</comment>
<keyword evidence="8 15" id="KW-0479">Metal-binding</keyword>
<evidence type="ECO:0000256" key="8">
    <source>
        <dbReference type="ARBA" id="ARBA00022723"/>
    </source>
</evidence>
<dbReference type="InterPro" id="IPR008279">
    <property type="entry name" value="PEP-util_enz_mobile_dom"/>
</dbReference>
<dbReference type="GO" id="GO:0046872">
    <property type="term" value="F:metal ion binding"/>
    <property type="evidence" value="ECO:0007669"/>
    <property type="project" value="UniProtKB-KW"/>
</dbReference>
<dbReference type="UniPathway" id="UPA00138"/>
<dbReference type="GO" id="GO:0005524">
    <property type="term" value="F:ATP binding"/>
    <property type="evidence" value="ECO:0007669"/>
    <property type="project" value="UniProtKB-KW"/>
</dbReference>
<dbReference type="NCBIfam" id="NF005057">
    <property type="entry name" value="PRK06464.1"/>
    <property type="match status" value="1"/>
</dbReference>
<dbReference type="FunFam" id="3.30.1490.20:FF:000010">
    <property type="entry name" value="Phosphoenolpyruvate synthase"/>
    <property type="match status" value="1"/>
</dbReference>
<keyword evidence="7 15" id="KW-0808">Transferase</keyword>
<dbReference type="Pfam" id="PF01326">
    <property type="entry name" value="PPDK_N"/>
    <property type="match status" value="1"/>
</dbReference>
<dbReference type="InterPro" id="IPR040442">
    <property type="entry name" value="Pyrv_kinase-like_dom_sf"/>
</dbReference>
<dbReference type="SUPFAM" id="SSF51621">
    <property type="entry name" value="Phosphoenolpyruvate/pyruvate domain"/>
    <property type="match status" value="1"/>
</dbReference>
<evidence type="ECO:0000256" key="7">
    <source>
        <dbReference type="ARBA" id="ARBA00022679"/>
    </source>
</evidence>
<dbReference type="STRING" id="1436961.SAMN05421739_106145"/>
<name>A0A1I2XP43_9BACT</name>
<proteinExistence type="inferred from homology"/>
<evidence type="ECO:0000256" key="9">
    <source>
        <dbReference type="ARBA" id="ARBA00022741"/>
    </source>
</evidence>
<dbReference type="InterPro" id="IPR000121">
    <property type="entry name" value="PEP_util_C"/>
</dbReference>
<keyword evidence="20" id="KW-1185">Reference proteome</keyword>
<dbReference type="PIRSF" id="PIRSF000854">
    <property type="entry name" value="PEP_synthase"/>
    <property type="match status" value="1"/>
</dbReference>
<evidence type="ECO:0000259" key="17">
    <source>
        <dbReference type="Pfam" id="PF01326"/>
    </source>
</evidence>
<keyword evidence="10 15" id="KW-0418">Kinase</keyword>
<dbReference type="Pfam" id="PF02896">
    <property type="entry name" value="PEP-utilizers_C"/>
    <property type="match status" value="1"/>
</dbReference>
<evidence type="ECO:0000256" key="12">
    <source>
        <dbReference type="ARBA" id="ARBA00022842"/>
    </source>
</evidence>
<evidence type="ECO:0000256" key="15">
    <source>
        <dbReference type="PIRNR" id="PIRNR000854"/>
    </source>
</evidence>
<dbReference type="SUPFAM" id="SSF52009">
    <property type="entry name" value="Phosphohistidine domain"/>
    <property type="match status" value="1"/>
</dbReference>
<evidence type="ECO:0000256" key="4">
    <source>
        <dbReference type="ARBA" id="ARBA00007837"/>
    </source>
</evidence>
<accession>A0A1I2XP43</accession>
<evidence type="ECO:0000259" key="18">
    <source>
        <dbReference type="Pfam" id="PF02896"/>
    </source>
</evidence>
<dbReference type="GO" id="GO:0008986">
    <property type="term" value="F:pyruvate, water dikinase activity"/>
    <property type="evidence" value="ECO:0007669"/>
    <property type="project" value="UniProtKB-EC"/>
</dbReference>
<feature type="domain" description="PEP-utilising enzyme C-terminal" evidence="18">
    <location>
        <begin position="488"/>
        <end position="785"/>
    </location>
</feature>
<dbReference type="EC" id="2.7.9.2" evidence="5 15"/>
<dbReference type="InterPro" id="IPR013815">
    <property type="entry name" value="ATP_grasp_subdomain_1"/>
</dbReference>
<gene>
    <name evidence="19" type="ORF">SAMN05421739_106145</name>
</gene>
<dbReference type="Pfam" id="PF00391">
    <property type="entry name" value="PEP-utilizers"/>
    <property type="match status" value="1"/>
</dbReference>
<dbReference type="PROSITE" id="PS00370">
    <property type="entry name" value="PEP_ENZYMES_PHOS_SITE"/>
    <property type="match status" value="1"/>
</dbReference>
<evidence type="ECO:0000256" key="13">
    <source>
        <dbReference type="ARBA" id="ARBA00033470"/>
    </source>
</evidence>
<evidence type="ECO:0000256" key="5">
    <source>
        <dbReference type="ARBA" id="ARBA00011996"/>
    </source>
</evidence>
<sequence length="811" mass="90501">MEPLIKLFNEISYQDLERVGGKNASLGEMYNQLNPEGIRVPDGYATTAEAYWYFLDHNNLREQLEEVLGKLDTEKFSNLAEIGRKCRELILGSGFPEEIRQEVERGYAYLTSSYGDAISLAVRSSATAEDLPTASFAGQLETYLNVSGLNNLLKACHYSYASLFTDRAIKYRVDNGFEHMQVALSVGVQVMVRADLACSGVMFTLDPDTGFENAIVISGSWGLGENVVQGAVNTDEFVVFKPMLEKVKQPIISRKLGSKARTMVYAEQQEGELQNPTDAILNLDTPPEKQEQYVLQDAEVVQLARWGKRIEEHYKQPMDIEWAKDGESDDLFIVQARPETVQSQRKKEAVFTEYTLKEKGKMLCSGIGLSNRIVSGIARILHSPDEINKLQEGEVLVTRKTDPDWDPILKKASAIVTEQGGRTSHAAIVAREVGAVAVLGTNNATQTIQDGQEVTVSTAGGETGYVYEGRLAWEEKQTDMSKLGRPRTKAMLILGDPEQAFKYSFLPNDGVGLMRMEFIINNSIQIHPMALKHFDKVEDQQVREKIEQLTHHYPNKEDYFVDKLAEATAVIAGAFYPKDVIVRMSDFKSNEYANLLGGKQFEPDESNPMIGLRGASRYYHPLYQEGFELECRAMRKVRHDMGLTNVKLMIPFCRTVEEGRQVIALMEKYGLKRGSDGLEIYVMVEIPSNALLAEEFAEIFDGFSIGSNDLTQLTLGADRDSGLLSDIFSPFDAAVQQLIVITLQKAKQTGTKVGLCGQAPSDYPQYAAFLVEHGIDSISFNPDAFFKGLENMLQAEQKLQPGDDQAGYFYA</sequence>
<evidence type="ECO:0000256" key="10">
    <source>
        <dbReference type="ARBA" id="ARBA00022777"/>
    </source>
</evidence>
<evidence type="ECO:0000256" key="2">
    <source>
        <dbReference type="ARBA" id="ARBA00002988"/>
    </source>
</evidence>
<dbReference type="InterPro" id="IPR023151">
    <property type="entry name" value="PEP_util_CS"/>
</dbReference>
<protein>
    <recommendedName>
        <fullName evidence="6 15">Phosphoenolpyruvate synthase</fullName>
        <shortName evidence="15">PEP synthase</shortName>
        <ecNumber evidence="5 15">2.7.9.2</ecNumber>
    </recommendedName>
    <alternativeName>
        <fullName evidence="13 15">Pyruvate, water dikinase</fullName>
    </alternativeName>
</protein>
<keyword evidence="12 15" id="KW-0460">Magnesium</keyword>
<evidence type="ECO:0000256" key="1">
    <source>
        <dbReference type="ARBA" id="ARBA00001946"/>
    </source>
</evidence>
<keyword evidence="19" id="KW-0670">Pyruvate</keyword>
<dbReference type="InterPro" id="IPR036637">
    <property type="entry name" value="Phosphohistidine_dom_sf"/>
</dbReference>
<dbReference type="AlphaFoldDB" id="A0A1I2XP43"/>
<comment type="pathway">
    <text evidence="3 15">Carbohydrate biosynthesis; gluconeogenesis.</text>
</comment>
<dbReference type="Gene3D" id="3.30.1490.20">
    <property type="entry name" value="ATP-grasp fold, A domain"/>
    <property type="match status" value="1"/>
</dbReference>
<dbReference type="InterPro" id="IPR002192">
    <property type="entry name" value="PPDK_AMP/ATP-bd"/>
</dbReference>
<reference evidence="20" key="1">
    <citation type="submission" date="2016-10" db="EMBL/GenBank/DDBJ databases">
        <authorList>
            <person name="Varghese N."/>
            <person name="Submissions S."/>
        </authorList>
    </citation>
    <scope>NUCLEOTIDE SEQUENCE [LARGE SCALE GENOMIC DNA]</scope>
    <source>
        <strain evidence="20">LP51</strain>
    </source>
</reference>
<dbReference type="OrthoDB" id="9765468at2"/>
<dbReference type="InterPro" id="IPR018274">
    <property type="entry name" value="PEP_util_AS"/>
</dbReference>
<dbReference type="EMBL" id="FOOT01000006">
    <property type="protein sequence ID" value="SFH14819.1"/>
    <property type="molecule type" value="Genomic_DNA"/>
</dbReference>
<dbReference type="PANTHER" id="PTHR43030">
    <property type="entry name" value="PHOSPHOENOLPYRUVATE SYNTHASE"/>
    <property type="match status" value="1"/>
</dbReference>
<dbReference type="NCBIfam" id="TIGR01418">
    <property type="entry name" value="PEP_synth"/>
    <property type="match status" value="1"/>
</dbReference>
<dbReference type="Gene3D" id="3.20.20.60">
    <property type="entry name" value="Phosphoenolpyruvate-binding domains"/>
    <property type="match status" value="1"/>
</dbReference>
<dbReference type="Gene3D" id="3.50.30.10">
    <property type="entry name" value="Phosphohistidine domain"/>
    <property type="match status" value="1"/>
</dbReference>
<dbReference type="RefSeq" id="WP_092104116.1">
    <property type="nucleotide sequence ID" value="NZ_FOOT01000006.1"/>
</dbReference>
<evidence type="ECO:0000256" key="6">
    <source>
        <dbReference type="ARBA" id="ARBA00021623"/>
    </source>
</evidence>
<comment type="cofactor">
    <cofactor evidence="1 15">
        <name>Mg(2+)</name>
        <dbReference type="ChEBI" id="CHEBI:18420"/>
    </cofactor>
</comment>
<organism evidence="19 20">
    <name type="scientific">Pontibacter chinhatensis</name>
    <dbReference type="NCBI Taxonomy" id="1436961"/>
    <lineage>
        <taxon>Bacteria</taxon>
        <taxon>Pseudomonadati</taxon>
        <taxon>Bacteroidota</taxon>
        <taxon>Cytophagia</taxon>
        <taxon>Cytophagales</taxon>
        <taxon>Hymenobacteraceae</taxon>
        <taxon>Pontibacter</taxon>
    </lineage>
</organism>
<evidence type="ECO:0000256" key="3">
    <source>
        <dbReference type="ARBA" id="ARBA00004742"/>
    </source>
</evidence>
<dbReference type="Proteomes" id="UP000198724">
    <property type="component" value="Unassembled WGS sequence"/>
</dbReference>
<keyword evidence="9 15" id="KW-0547">Nucleotide-binding</keyword>
<comment type="function">
    <text evidence="2 15">Catalyzes the phosphorylation of pyruvate to phosphoenolpyruvate.</text>
</comment>
<keyword evidence="11 15" id="KW-0067">ATP-binding</keyword>
<evidence type="ECO:0000256" key="14">
    <source>
        <dbReference type="ARBA" id="ARBA00047700"/>
    </source>
</evidence>
<dbReference type="PANTHER" id="PTHR43030:SF1">
    <property type="entry name" value="PHOSPHOENOLPYRUVATE SYNTHASE"/>
    <property type="match status" value="1"/>
</dbReference>
<feature type="domain" description="PEP-utilising enzyme mobile" evidence="16">
    <location>
        <begin position="390"/>
        <end position="458"/>
    </location>
</feature>
<dbReference type="PROSITE" id="PS00742">
    <property type="entry name" value="PEP_ENZYMES_2"/>
    <property type="match status" value="1"/>
</dbReference>
<dbReference type="InterPro" id="IPR015813">
    <property type="entry name" value="Pyrv/PenolPyrv_kinase-like_dom"/>
</dbReference>
<dbReference type="GO" id="GO:0006094">
    <property type="term" value="P:gluconeogenesis"/>
    <property type="evidence" value="ECO:0007669"/>
    <property type="project" value="UniProtKB-UniPathway"/>
</dbReference>